<evidence type="ECO:0000256" key="3">
    <source>
        <dbReference type="ARBA" id="ARBA00022605"/>
    </source>
</evidence>
<dbReference type="GO" id="GO:0019284">
    <property type="term" value="P:L-methionine salvage from S-adenosylmethionine"/>
    <property type="evidence" value="ECO:0007669"/>
    <property type="project" value="TreeGrafter"/>
</dbReference>
<dbReference type="EMBL" id="CP060286">
    <property type="protein sequence ID" value="QNK40406.1"/>
    <property type="molecule type" value="Genomic_DNA"/>
</dbReference>
<dbReference type="EMBL" id="VWXL01000027">
    <property type="protein sequence ID" value="MVB10371.1"/>
    <property type="molecule type" value="Genomic_DNA"/>
</dbReference>
<comment type="pathway">
    <text evidence="1">Amino-acid biosynthesis; L-methionine biosynthesis via salvage pathway; S-methyl-5-thio-alpha-D-ribose 1-phosphate from S-methyl-5'-thioadenosine (hydrolase route): step 1/2.</text>
</comment>
<dbReference type="SUPFAM" id="SSF53167">
    <property type="entry name" value="Purine and uridine phosphorylases"/>
    <property type="match status" value="1"/>
</dbReference>
<keyword evidence="4 7" id="KW-0378">Hydrolase</keyword>
<evidence type="ECO:0000256" key="1">
    <source>
        <dbReference type="ARBA" id="ARBA00004945"/>
    </source>
</evidence>
<dbReference type="Proteomes" id="UP000515909">
    <property type="component" value="Chromosome"/>
</dbReference>
<sequence>MIGIIGAMDVEVQDLIGLMPERVSETVSGIIYHRGAVEGIECVVARCGIGKVAAAVCAQTMILRYHPAALLNVGVAGGTGAGVKIGDIVISSSLVQHDMDTSALGDEKGFLSGPNIIHIPASRRLADQAVAASKSVYQPEKIHTGVIATGDQFIGDSERLGRIADEFGASACEMEGGSIAQVCYLNGTEFVVIRAISDNANEQAAVDFTEFAGRSARELTELVKNLLPRI</sequence>
<dbReference type="AlphaFoldDB" id="A0A6N8HX03"/>
<evidence type="ECO:0000313" key="8">
    <source>
        <dbReference type="EMBL" id="QNK40406.1"/>
    </source>
</evidence>
<dbReference type="UniPathway" id="UPA00904">
    <property type="reaction ID" value="UER00871"/>
</dbReference>
<evidence type="ECO:0000256" key="5">
    <source>
        <dbReference type="ARBA" id="ARBA00023167"/>
    </source>
</evidence>
<feature type="domain" description="Nucleoside phosphorylase" evidence="6">
    <location>
        <begin position="2"/>
        <end position="227"/>
    </location>
</feature>
<dbReference type="OrthoDB" id="9792278at2"/>
<dbReference type="RefSeq" id="WP_066646458.1">
    <property type="nucleotide sequence ID" value="NZ_CP060286.1"/>
</dbReference>
<dbReference type="Proteomes" id="UP000469440">
    <property type="component" value="Unassembled WGS sequence"/>
</dbReference>
<reference evidence="7 9" key="1">
    <citation type="submission" date="2019-09" db="EMBL/GenBank/DDBJ databases">
        <title>Genome sequence of Clostridium sp. EA1.</title>
        <authorList>
            <person name="Poehlein A."/>
            <person name="Bengelsdorf F.R."/>
            <person name="Daniel R."/>
        </authorList>
    </citation>
    <scope>NUCLEOTIDE SEQUENCE [LARGE SCALE GENOMIC DNA]</scope>
    <source>
        <strain evidence="7 9">EA1</strain>
    </source>
</reference>
<dbReference type="CDD" id="cd09008">
    <property type="entry name" value="MTAN"/>
    <property type="match status" value="1"/>
</dbReference>
<dbReference type="Pfam" id="PF01048">
    <property type="entry name" value="PNP_UDP_1"/>
    <property type="match status" value="1"/>
</dbReference>
<dbReference type="InterPro" id="IPR035994">
    <property type="entry name" value="Nucleoside_phosphorylase_sf"/>
</dbReference>
<dbReference type="PANTHER" id="PTHR46832:SF1">
    <property type="entry name" value="5'-METHYLTHIOADENOSINE_S-ADENOSYLHOMOCYSTEINE NUCLEOSIDASE"/>
    <property type="match status" value="1"/>
</dbReference>
<evidence type="ECO:0000313" key="9">
    <source>
        <dbReference type="Proteomes" id="UP000469440"/>
    </source>
</evidence>
<accession>A0A7G8T9W5</accession>
<name>A0A6N8HX03_9FIRM</name>
<dbReference type="PANTHER" id="PTHR46832">
    <property type="entry name" value="5'-METHYLTHIOADENOSINE/S-ADENOSYLHOMOCYSTEINE NUCLEOSIDASE"/>
    <property type="match status" value="1"/>
</dbReference>
<dbReference type="GO" id="GO:0019509">
    <property type="term" value="P:L-methionine salvage from methylthioadenosine"/>
    <property type="evidence" value="ECO:0007669"/>
    <property type="project" value="UniProtKB-UniPathway"/>
</dbReference>
<dbReference type="KEGG" id="cfem:HCR03_17375"/>
<gene>
    <name evidence="7" type="primary">mtnN</name>
    <name evidence="7" type="ORF">CAFE_10590</name>
    <name evidence="8" type="ORF">HCR03_17375</name>
</gene>
<keyword evidence="9" id="KW-1185">Reference proteome</keyword>
<evidence type="ECO:0000313" key="7">
    <source>
        <dbReference type="EMBL" id="MVB10371.1"/>
    </source>
</evidence>
<keyword evidence="3" id="KW-0028">Amino-acid biosynthesis</keyword>
<evidence type="ECO:0000256" key="2">
    <source>
        <dbReference type="ARBA" id="ARBA00011974"/>
    </source>
</evidence>
<reference evidence="8 10" key="2">
    <citation type="submission" date="2020-08" db="EMBL/GenBank/DDBJ databases">
        <title>The isolate Caproiciproducens sp. 7D4C2 produces n-caproate at mildly acidic conditions from hexoses: genome and rBOX comparison with related strains and chain-elongating bacteria.</title>
        <authorList>
            <person name="Esquivel-Elizondo S."/>
            <person name="Bagci C."/>
            <person name="Temovska M."/>
            <person name="Jeon B.S."/>
            <person name="Bessarab I."/>
            <person name="Williams R.B.H."/>
            <person name="Huson D.H."/>
            <person name="Angenent L.T."/>
        </authorList>
    </citation>
    <scope>NUCLEOTIDE SEQUENCE [LARGE SCALE GENOMIC DNA]</scope>
    <source>
        <strain evidence="8 10">7D4C2</strain>
    </source>
</reference>
<evidence type="ECO:0000313" key="10">
    <source>
        <dbReference type="Proteomes" id="UP000515909"/>
    </source>
</evidence>
<keyword evidence="5" id="KW-0486">Methionine biosynthesis</keyword>
<proteinExistence type="predicted"/>
<dbReference type="GO" id="GO:0008930">
    <property type="term" value="F:methylthioadenosine nucleosidase activity"/>
    <property type="evidence" value="ECO:0007669"/>
    <property type="project" value="InterPro"/>
</dbReference>
<dbReference type="EC" id="3.2.2.9" evidence="2"/>
<dbReference type="NCBIfam" id="NF004079">
    <property type="entry name" value="PRK05584.1"/>
    <property type="match status" value="1"/>
</dbReference>
<dbReference type="GO" id="GO:0008782">
    <property type="term" value="F:adenosylhomocysteine nucleosidase activity"/>
    <property type="evidence" value="ECO:0007669"/>
    <property type="project" value="UniProtKB-EC"/>
</dbReference>
<keyword evidence="7" id="KW-0326">Glycosidase</keyword>
<dbReference type="InterPro" id="IPR000845">
    <property type="entry name" value="Nucleoside_phosphorylase_d"/>
</dbReference>
<protein>
    <recommendedName>
        <fullName evidence="2">adenosylhomocysteine nucleosidase</fullName>
        <ecNumber evidence="2">3.2.2.9</ecNumber>
    </recommendedName>
</protein>
<evidence type="ECO:0000259" key="6">
    <source>
        <dbReference type="Pfam" id="PF01048"/>
    </source>
</evidence>
<organism evidence="7 9">
    <name type="scientific">Caproicibacter fermentans</name>
    <dbReference type="NCBI Taxonomy" id="2576756"/>
    <lineage>
        <taxon>Bacteria</taxon>
        <taxon>Bacillati</taxon>
        <taxon>Bacillota</taxon>
        <taxon>Clostridia</taxon>
        <taxon>Eubacteriales</taxon>
        <taxon>Acutalibacteraceae</taxon>
        <taxon>Caproicibacter</taxon>
    </lineage>
</organism>
<dbReference type="Gene3D" id="3.40.50.1580">
    <property type="entry name" value="Nucleoside phosphorylase domain"/>
    <property type="match status" value="1"/>
</dbReference>
<dbReference type="GO" id="GO:0005829">
    <property type="term" value="C:cytosol"/>
    <property type="evidence" value="ECO:0007669"/>
    <property type="project" value="TreeGrafter"/>
</dbReference>
<evidence type="ECO:0000256" key="4">
    <source>
        <dbReference type="ARBA" id="ARBA00022801"/>
    </source>
</evidence>
<dbReference type="NCBIfam" id="TIGR01704">
    <property type="entry name" value="MTA_SAH-Nsdase"/>
    <property type="match status" value="1"/>
</dbReference>
<dbReference type="InterPro" id="IPR010049">
    <property type="entry name" value="MTA_SAH_Nsdase"/>
</dbReference>
<accession>A0A6N8HX03</accession>
<dbReference type="GO" id="GO:0009164">
    <property type="term" value="P:nucleoside catabolic process"/>
    <property type="evidence" value="ECO:0007669"/>
    <property type="project" value="InterPro"/>
</dbReference>